<reference evidence="1 2" key="1">
    <citation type="submission" date="2013-09" db="EMBL/GenBank/DDBJ databases">
        <title>Biodegradation of hydrocarbons in the deep terrestrial subsurface : characterization of a microbial consortium composed of two Desulfotomaculum species originating from a deep geological formation.</title>
        <authorList>
            <person name="Aullo T."/>
            <person name="Berlendis S."/>
            <person name="Lascourreges J.-F."/>
            <person name="Dessort D."/>
            <person name="Saint-Laurent S."/>
            <person name="Schraauwers B."/>
            <person name="Mas J."/>
            <person name="Magot M."/>
            <person name="Ranchou-Peyruse A."/>
        </authorList>
    </citation>
    <scope>NUCLEOTIDE SEQUENCE [LARGE SCALE GENOMIC DNA]</scope>
    <source>
        <strain evidence="1 2">Bs107</strain>
    </source>
</reference>
<evidence type="ECO:0000313" key="2">
    <source>
        <dbReference type="Proteomes" id="UP000222564"/>
    </source>
</evidence>
<keyword evidence="2" id="KW-1185">Reference proteome</keyword>
<dbReference type="EMBL" id="AWQQ01000028">
    <property type="protein sequence ID" value="PHJ39196.1"/>
    <property type="molecule type" value="Genomic_DNA"/>
</dbReference>
<organism evidence="1 2">
    <name type="scientific">Desulforamulus profundi</name>
    <dbReference type="NCBI Taxonomy" id="1383067"/>
    <lineage>
        <taxon>Bacteria</taxon>
        <taxon>Bacillati</taxon>
        <taxon>Bacillota</taxon>
        <taxon>Clostridia</taxon>
        <taxon>Eubacteriales</taxon>
        <taxon>Peptococcaceae</taxon>
        <taxon>Desulforamulus</taxon>
    </lineage>
</organism>
<name>A0A2C6MIB7_9FIRM</name>
<accession>A0A2C6MIB7</accession>
<proteinExistence type="predicted"/>
<dbReference type="AlphaFoldDB" id="A0A2C6MIB7"/>
<evidence type="ECO:0000313" key="1">
    <source>
        <dbReference type="EMBL" id="PHJ39196.1"/>
    </source>
</evidence>
<comment type="caution">
    <text evidence="1">The sequence shown here is derived from an EMBL/GenBank/DDBJ whole genome shotgun (WGS) entry which is preliminary data.</text>
</comment>
<protein>
    <submittedName>
        <fullName evidence="1">Uncharacterized protein</fullName>
    </submittedName>
</protein>
<dbReference type="Proteomes" id="UP000222564">
    <property type="component" value="Unassembled WGS sequence"/>
</dbReference>
<sequence>MLLNIRHMALVVGIFFLFSRLKKHLIYKAVLLVYKIRATLKETM</sequence>
<gene>
    <name evidence="1" type="ORF">P378_04940</name>
</gene>